<proteinExistence type="predicted"/>
<name>A0ABU1YRG5_ROSSA</name>
<evidence type="ECO:0000256" key="1">
    <source>
        <dbReference type="SAM" id="MobiDB-lite"/>
    </source>
</evidence>
<feature type="compositionally biased region" description="Basic and acidic residues" evidence="1">
    <location>
        <begin position="351"/>
        <end position="362"/>
    </location>
</feature>
<reference evidence="3 4" key="1">
    <citation type="submission" date="2023-07" db="EMBL/GenBank/DDBJ databases">
        <title>Sorghum-associated microbial communities from plants grown in Nebraska, USA.</title>
        <authorList>
            <person name="Schachtman D."/>
        </authorList>
    </citation>
    <scope>NUCLEOTIDE SEQUENCE [LARGE SCALE GENOMIC DNA]</scope>
    <source>
        <strain evidence="3 4">BE314</strain>
    </source>
</reference>
<dbReference type="Proteomes" id="UP001180453">
    <property type="component" value="Unassembled WGS sequence"/>
</dbReference>
<dbReference type="RefSeq" id="WP_310268702.1">
    <property type="nucleotide sequence ID" value="NZ_JAVDXU010000003.1"/>
</dbReference>
<feature type="region of interest" description="Disordered" evidence="1">
    <location>
        <begin position="303"/>
        <end position="449"/>
    </location>
</feature>
<keyword evidence="4" id="KW-1185">Reference proteome</keyword>
<keyword evidence="2" id="KW-0732">Signal</keyword>
<evidence type="ECO:0000256" key="2">
    <source>
        <dbReference type="SAM" id="SignalP"/>
    </source>
</evidence>
<comment type="caution">
    <text evidence="3">The sequence shown here is derived from an EMBL/GenBank/DDBJ whole genome shotgun (WGS) entry which is preliminary data.</text>
</comment>
<sequence length="449" mass="47398">MSLKSTLAPLAAALVAALLAGCAQPHLVAVRADVGMNAPAPAWTAPPPQPAISVYIEPPLVQPAPVLVDVAPPPMLVEAPPPQPMAEAVWVGGYWGWQGRWVWCAGRWLPPPQPGYHWTQPYYEHRDDAVVFVAGHWAAAGVNFTPPAPGLHLSLQVSIGGGDRPVGPPGVFVPPPPGSRPGLVIPAPIGTPPAVVVSAPPVVHVGMRVTNNITRNTTTVNNISNVTNITNVTNVTVVAPPTATANGKAFQTNVPAQAHLAAALPAQVHAQAPRPASLTPVASFSAGHPPPALPAAQPVRLEAAQHAATPEPHAMPPQPKAVQGADFAQPAAASPRAAAETPHAMPAFEPPRPRPQEDRPPEPPHPQQPRPKDLHQQSPHPEPARETFRDEAARSQHHDAPAAPPHPPQAKPPAKAAPHPEGRHDEDRGEHKPHRKDEERRESRSEEAR</sequence>
<evidence type="ECO:0000313" key="3">
    <source>
        <dbReference type="EMBL" id="MDR7271452.1"/>
    </source>
</evidence>
<dbReference type="EMBL" id="JAVDXU010000003">
    <property type="protein sequence ID" value="MDR7271452.1"/>
    <property type="molecule type" value="Genomic_DNA"/>
</dbReference>
<protein>
    <submittedName>
        <fullName evidence="3">Uncharacterized protein</fullName>
    </submittedName>
</protein>
<feature type="chain" id="PRO_5045763668" evidence="2">
    <location>
        <begin position="29"/>
        <end position="449"/>
    </location>
</feature>
<feature type="signal peptide" evidence="2">
    <location>
        <begin position="1"/>
        <end position="28"/>
    </location>
</feature>
<gene>
    <name evidence="3" type="ORF">J2X20_004120</name>
</gene>
<organism evidence="3 4">
    <name type="scientific">Roseateles saccharophilus</name>
    <name type="common">Pseudomonas saccharophila</name>
    <dbReference type="NCBI Taxonomy" id="304"/>
    <lineage>
        <taxon>Bacteria</taxon>
        <taxon>Pseudomonadati</taxon>
        <taxon>Pseudomonadota</taxon>
        <taxon>Betaproteobacteria</taxon>
        <taxon>Burkholderiales</taxon>
        <taxon>Sphaerotilaceae</taxon>
        <taxon>Roseateles</taxon>
    </lineage>
</organism>
<feature type="compositionally biased region" description="Basic and acidic residues" evidence="1">
    <location>
        <begin position="418"/>
        <end position="449"/>
    </location>
</feature>
<accession>A0ABU1YRG5</accession>
<feature type="compositionally biased region" description="Low complexity" evidence="1">
    <location>
        <begin position="321"/>
        <end position="344"/>
    </location>
</feature>
<feature type="compositionally biased region" description="Pro residues" evidence="1">
    <location>
        <begin position="402"/>
        <end position="411"/>
    </location>
</feature>
<feature type="compositionally biased region" description="Basic and acidic residues" evidence="1">
    <location>
        <begin position="382"/>
        <end position="400"/>
    </location>
</feature>
<dbReference type="PROSITE" id="PS51257">
    <property type="entry name" value="PROKAR_LIPOPROTEIN"/>
    <property type="match status" value="1"/>
</dbReference>
<evidence type="ECO:0000313" key="4">
    <source>
        <dbReference type="Proteomes" id="UP001180453"/>
    </source>
</evidence>